<dbReference type="Proteomes" id="UP000224460">
    <property type="component" value="Unassembled WGS sequence"/>
</dbReference>
<organism evidence="1 2">
    <name type="scientific">Sporanaerobium hydrogeniformans</name>
    <dbReference type="NCBI Taxonomy" id="3072179"/>
    <lineage>
        <taxon>Bacteria</taxon>
        <taxon>Bacillati</taxon>
        <taxon>Bacillota</taxon>
        <taxon>Clostridia</taxon>
        <taxon>Lachnospirales</taxon>
        <taxon>Lachnospiraceae</taxon>
        <taxon>Sporanaerobium</taxon>
    </lineage>
</organism>
<protein>
    <submittedName>
        <fullName evidence="1">Cobyrinic acid a,c-diamide synthase</fullName>
    </submittedName>
</protein>
<evidence type="ECO:0000313" key="2">
    <source>
        <dbReference type="Proteomes" id="UP000224460"/>
    </source>
</evidence>
<proteinExistence type="predicted"/>
<dbReference type="EMBL" id="PEDL01000041">
    <property type="protein sequence ID" value="PHV69225.1"/>
    <property type="molecule type" value="Genomic_DNA"/>
</dbReference>
<comment type="caution">
    <text evidence="1">The sequence shown here is derived from an EMBL/GenBank/DDBJ whole genome shotgun (WGS) entry which is preliminary data.</text>
</comment>
<evidence type="ECO:0000313" key="1">
    <source>
        <dbReference type="EMBL" id="PHV69225.1"/>
    </source>
</evidence>
<keyword evidence="2" id="KW-1185">Reference proteome</keyword>
<accession>A0AC61D6A9</accession>
<gene>
    <name evidence="1" type="ORF">CS063_16925</name>
</gene>
<sequence>MRVISVINLKGGVGKTTTSANIAYVLHKQHGYRVLLIDNDKQGNLSRLFGAYDEEEECGMSRVLLEQNPKQIVKHTKYEGIDIITANMSLLRANLLIMKNDQEEQHTRLRHYLYQLDNSKTEGWYDYVIIDNPPTIDMCVINALACTDDVIVPVKVDKWSLEGLEIITNQIEETKEFNPCIQMLGVLITVFKKNDVNLSGEEWMRQKSDYPVFDTKIRQTEKVDESTFYEMPVVNYSLRCGATRDYKRFVLEYLEKTEER</sequence>
<reference evidence="1" key="1">
    <citation type="submission" date="2017-10" db="EMBL/GenBank/DDBJ databases">
        <title>Genome sequence of cellulolytic Lachnospiraceae bacterium XHS1971 isolated from hotspring sediment.</title>
        <authorList>
            <person name="Vasudevan G."/>
            <person name="Joshi A.J."/>
            <person name="Hivarkar S."/>
            <person name="Lanjekar V.B."/>
            <person name="Dhakephalkar P.K."/>
            <person name="Dagar S."/>
        </authorList>
    </citation>
    <scope>NUCLEOTIDE SEQUENCE</scope>
    <source>
        <strain evidence="1">XHS1971</strain>
    </source>
</reference>
<name>A0AC61D6A9_9FIRM</name>